<evidence type="ECO:0000313" key="2">
    <source>
        <dbReference type="EMBL" id="TNN75650.1"/>
    </source>
</evidence>
<gene>
    <name evidence="2" type="ORF">EYF80_014013</name>
</gene>
<sequence length="181" mass="20768">MPELGEETKRHWEDYFEKDLCSSHHAPPCDKSTTSLGSGGQRRQPRPPVVSRRRYLGVDTQQELSQAFDWSRQQGVLSLTAKLLQHRPPRGESALRKALQAEAEASWYRTKATREPRRGGKGPRRRHATWEDIVELAQRINVATGDCHVNSVRSERQHLPRQLSWGGRETEIVNTKKQSIK</sequence>
<evidence type="ECO:0000256" key="1">
    <source>
        <dbReference type="SAM" id="MobiDB-lite"/>
    </source>
</evidence>
<organism evidence="2 3">
    <name type="scientific">Liparis tanakae</name>
    <name type="common">Tanaka's snailfish</name>
    <dbReference type="NCBI Taxonomy" id="230148"/>
    <lineage>
        <taxon>Eukaryota</taxon>
        <taxon>Metazoa</taxon>
        <taxon>Chordata</taxon>
        <taxon>Craniata</taxon>
        <taxon>Vertebrata</taxon>
        <taxon>Euteleostomi</taxon>
        <taxon>Actinopterygii</taxon>
        <taxon>Neopterygii</taxon>
        <taxon>Teleostei</taxon>
        <taxon>Neoteleostei</taxon>
        <taxon>Acanthomorphata</taxon>
        <taxon>Eupercaria</taxon>
        <taxon>Perciformes</taxon>
        <taxon>Cottioidei</taxon>
        <taxon>Cottales</taxon>
        <taxon>Liparidae</taxon>
        <taxon>Liparis</taxon>
    </lineage>
</organism>
<name>A0A4Z2ICI6_9TELE</name>
<dbReference type="AlphaFoldDB" id="A0A4Z2ICI6"/>
<feature type="region of interest" description="Disordered" evidence="1">
    <location>
        <begin position="22"/>
        <end position="57"/>
    </location>
</feature>
<comment type="caution">
    <text evidence="2">The sequence shown here is derived from an EMBL/GenBank/DDBJ whole genome shotgun (WGS) entry which is preliminary data.</text>
</comment>
<reference evidence="2 3" key="1">
    <citation type="submission" date="2019-03" db="EMBL/GenBank/DDBJ databases">
        <title>First draft genome of Liparis tanakae, snailfish: a comprehensive survey of snailfish specific genes.</title>
        <authorList>
            <person name="Kim W."/>
            <person name="Song I."/>
            <person name="Jeong J.-H."/>
            <person name="Kim D."/>
            <person name="Kim S."/>
            <person name="Ryu S."/>
            <person name="Song J.Y."/>
            <person name="Lee S.K."/>
        </authorList>
    </citation>
    <scope>NUCLEOTIDE SEQUENCE [LARGE SCALE GENOMIC DNA]</scope>
    <source>
        <tissue evidence="2">Muscle</tissue>
    </source>
</reference>
<protein>
    <submittedName>
        <fullName evidence="2">Uncharacterized protein</fullName>
    </submittedName>
</protein>
<dbReference type="EMBL" id="SRLO01000100">
    <property type="protein sequence ID" value="TNN75650.1"/>
    <property type="molecule type" value="Genomic_DNA"/>
</dbReference>
<evidence type="ECO:0000313" key="3">
    <source>
        <dbReference type="Proteomes" id="UP000314294"/>
    </source>
</evidence>
<keyword evidence="3" id="KW-1185">Reference proteome</keyword>
<proteinExistence type="predicted"/>
<accession>A0A4Z2ICI6</accession>
<dbReference type="Proteomes" id="UP000314294">
    <property type="component" value="Unassembled WGS sequence"/>
</dbReference>